<dbReference type="AlphaFoldDB" id="A0AAW1YSF8"/>
<sequence>MPATARQIRGLVLWNRRLRDRLQLGRFAGVRGDHGLRCTGSIGAAAWSTPVMVSGVVDGWAQDEARRRGGSDARWSSSDGLGRFELGSPAVLERLGAATKLSWGQRWWRWQLDYEAVMTGLFEIAAVL</sequence>
<dbReference type="EMBL" id="JBEDUW010000001">
    <property type="protein sequence ID" value="KAK9951446.1"/>
    <property type="molecule type" value="Genomic_DNA"/>
</dbReference>
<accession>A0AAW1YSF8</accession>
<evidence type="ECO:0000313" key="2">
    <source>
        <dbReference type="Proteomes" id="UP001457282"/>
    </source>
</evidence>
<name>A0AAW1YSF8_RUBAR</name>
<protein>
    <submittedName>
        <fullName evidence="1">Uncharacterized protein</fullName>
    </submittedName>
</protein>
<comment type="caution">
    <text evidence="1">The sequence shown here is derived from an EMBL/GenBank/DDBJ whole genome shotgun (WGS) entry which is preliminary data.</text>
</comment>
<keyword evidence="2" id="KW-1185">Reference proteome</keyword>
<organism evidence="1 2">
    <name type="scientific">Rubus argutus</name>
    <name type="common">Southern blackberry</name>
    <dbReference type="NCBI Taxonomy" id="59490"/>
    <lineage>
        <taxon>Eukaryota</taxon>
        <taxon>Viridiplantae</taxon>
        <taxon>Streptophyta</taxon>
        <taxon>Embryophyta</taxon>
        <taxon>Tracheophyta</taxon>
        <taxon>Spermatophyta</taxon>
        <taxon>Magnoliopsida</taxon>
        <taxon>eudicotyledons</taxon>
        <taxon>Gunneridae</taxon>
        <taxon>Pentapetalae</taxon>
        <taxon>rosids</taxon>
        <taxon>fabids</taxon>
        <taxon>Rosales</taxon>
        <taxon>Rosaceae</taxon>
        <taxon>Rosoideae</taxon>
        <taxon>Rosoideae incertae sedis</taxon>
        <taxon>Rubus</taxon>
    </lineage>
</organism>
<gene>
    <name evidence="1" type="ORF">M0R45_006887</name>
</gene>
<evidence type="ECO:0000313" key="1">
    <source>
        <dbReference type="EMBL" id="KAK9951446.1"/>
    </source>
</evidence>
<proteinExistence type="predicted"/>
<reference evidence="1 2" key="1">
    <citation type="journal article" date="2023" name="G3 (Bethesda)">
        <title>A chromosome-length genome assembly and annotation of blackberry (Rubus argutus, cv. 'Hillquist').</title>
        <authorList>
            <person name="Bruna T."/>
            <person name="Aryal R."/>
            <person name="Dudchenko O."/>
            <person name="Sargent D.J."/>
            <person name="Mead D."/>
            <person name="Buti M."/>
            <person name="Cavallini A."/>
            <person name="Hytonen T."/>
            <person name="Andres J."/>
            <person name="Pham M."/>
            <person name="Weisz D."/>
            <person name="Mascagni F."/>
            <person name="Usai G."/>
            <person name="Natali L."/>
            <person name="Bassil N."/>
            <person name="Fernandez G.E."/>
            <person name="Lomsadze A."/>
            <person name="Armour M."/>
            <person name="Olukolu B."/>
            <person name="Poorten T."/>
            <person name="Britton C."/>
            <person name="Davik J."/>
            <person name="Ashrafi H."/>
            <person name="Aiden E.L."/>
            <person name="Borodovsky M."/>
            <person name="Worthington M."/>
        </authorList>
    </citation>
    <scope>NUCLEOTIDE SEQUENCE [LARGE SCALE GENOMIC DNA]</scope>
    <source>
        <strain evidence="1">PI 553951</strain>
    </source>
</reference>
<dbReference type="Proteomes" id="UP001457282">
    <property type="component" value="Unassembled WGS sequence"/>
</dbReference>